<feature type="region of interest" description="Disordered" evidence="2">
    <location>
        <begin position="111"/>
        <end position="133"/>
    </location>
</feature>
<protein>
    <submittedName>
        <fullName evidence="3">Uncharacterized protein</fullName>
    </submittedName>
</protein>
<comment type="caution">
    <text evidence="3">The sequence shown here is derived from an EMBL/GenBank/DDBJ whole genome shotgun (WGS) entry which is preliminary data.</text>
</comment>
<evidence type="ECO:0000256" key="2">
    <source>
        <dbReference type="SAM" id="MobiDB-lite"/>
    </source>
</evidence>
<evidence type="ECO:0000313" key="3">
    <source>
        <dbReference type="EMBL" id="KAK3098717.1"/>
    </source>
</evidence>
<sequence length="176" mass="20696">MPTMLASSRPHVWSQNTSYTGVTGQHSENNYSSIARHFGMENQLFEKMEILSKMHQKNLKQFDRNKRKMEQSLTAYTEKLKHANKERLNMNISRRLKDIPEVDSAKSSILLSEKHQADKSDESFSSDALHRPRRHLSPIRVKRPERKMTFNGRDNVVALDQMKARFRWTFFLRSSS</sequence>
<dbReference type="AlphaFoldDB" id="A0AA88Y5R7"/>
<evidence type="ECO:0000256" key="1">
    <source>
        <dbReference type="SAM" id="Coils"/>
    </source>
</evidence>
<accession>A0AA88Y5R7</accession>
<feature type="compositionally biased region" description="Basic and acidic residues" evidence="2">
    <location>
        <begin position="112"/>
        <end position="122"/>
    </location>
</feature>
<reference evidence="3" key="1">
    <citation type="submission" date="2019-08" db="EMBL/GenBank/DDBJ databases">
        <title>The improved chromosome-level genome for the pearl oyster Pinctada fucata martensii using PacBio sequencing and Hi-C.</title>
        <authorList>
            <person name="Zheng Z."/>
        </authorList>
    </citation>
    <scope>NUCLEOTIDE SEQUENCE</scope>
    <source>
        <strain evidence="3">ZZ-2019</strain>
        <tissue evidence="3">Adductor muscle</tissue>
    </source>
</reference>
<dbReference type="EMBL" id="VSWD01000007">
    <property type="protein sequence ID" value="KAK3098717.1"/>
    <property type="molecule type" value="Genomic_DNA"/>
</dbReference>
<feature type="coiled-coil region" evidence="1">
    <location>
        <begin position="59"/>
        <end position="86"/>
    </location>
</feature>
<organism evidence="3 4">
    <name type="scientific">Pinctada imbricata</name>
    <name type="common">Atlantic pearl-oyster</name>
    <name type="synonym">Pinctada martensii</name>
    <dbReference type="NCBI Taxonomy" id="66713"/>
    <lineage>
        <taxon>Eukaryota</taxon>
        <taxon>Metazoa</taxon>
        <taxon>Spiralia</taxon>
        <taxon>Lophotrochozoa</taxon>
        <taxon>Mollusca</taxon>
        <taxon>Bivalvia</taxon>
        <taxon>Autobranchia</taxon>
        <taxon>Pteriomorphia</taxon>
        <taxon>Pterioida</taxon>
        <taxon>Pterioidea</taxon>
        <taxon>Pteriidae</taxon>
        <taxon>Pinctada</taxon>
    </lineage>
</organism>
<proteinExistence type="predicted"/>
<gene>
    <name evidence="3" type="ORF">FSP39_022368</name>
</gene>
<keyword evidence="4" id="KW-1185">Reference proteome</keyword>
<name>A0AA88Y5R7_PINIB</name>
<evidence type="ECO:0000313" key="4">
    <source>
        <dbReference type="Proteomes" id="UP001186944"/>
    </source>
</evidence>
<dbReference type="Proteomes" id="UP001186944">
    <property type="component" value="Unassembled WGS sequence"/>
</dbReference>
<keyword evidence="1" id="KW-0175">Coiled coil</keyword>